<accession>A0A1N7NHF0</accession>
<dbReference type="EMBL" id="FTOJ01000008">
    <property type="protein sequence ID" value="SIS97678.1"/>
    <property type="molecule type" value="Genomic_DNA"/>
</dbReference>
<organism evidence="1 2">
    <name type="scientific">Chryseobacterium piscicola</name>
    <dbReference type="NCBI Taxonomy" id="551459"/>
    <lineage>
        <taxon>Bacteria</taxon>
        <taxon>Pseudomonadati</taxon>
        <taxon>Bacteroidota</taxon>
        <taxon>Flavobacteriia</taxon>
        <taxon>Flavobacteriales</taxon>
        <taxon>Weeksellaceae</taxon>
        <taxon>Chryseobacterium group</taxon>
        <taxon>Chryseobacterium</taxon>
    </lineage>
</organism>
<evidence type="ECO:0000313" key="2">
    <source>
        <dbReference type="Proteomes" id="UP000186246"/>
    </source>
</evidence>
<proteinExistence type="predicted"/>
<dbReference type="AlphaFoldDB" id="A0A1N7NHF0"/>
<reference evidence="2" key="1">
    <citation type="submission" date="2017-01" db="EMBL/GenBank/DDBJ databases">
        <authorList>
            <person name="Varghese N."/>
            <person name="Submissions S."/>
        </authorList>
    </citation>
    <scope>NUCLEOTIDE SEQUENCE [LARGE SCALE GENOMIC DNA]</scope>
    <source>
        <strain evidence="2">DSM 21068</strain>
    </source>
</reference>
<dbReference type="Proteomes" id="UP000186246">
    <property type="component" value="Unassembled WGS sequence"/>
</dbReference>
<evidence type="ECO:0000313" key="1">
    <source>
        <dbReference type="EMBL" id="SIS97678.1"/>
    </source>
</evidence>
<gene>
    <name evidence="1" type="ORF">SAMN05421796_1081</name>
</gene>
<name>A0A1N7NHF0_9FLAO</name>
<protein>
    <submittedName>
        <fullName evidence="1">Uncharacterized protein</fullName>
    </submittedName>
</protein>
<sequence>MQYNIFKFNLFDENYYIQLNLEIYVIYLEIKKIYVFLVILLK</sequence>